<gene>
    <name evidence="11" type="ORF">HC757_06040</name>
</gene>
<dbReference type="InterPro" id="IPR015883">
    <property type="entry name" value="Glyco_hydro_20_cat"/>
</dbReference>
<dbReference type="PROSITE" id="PS51257">
    <property type="entry name" value="PROKAR_LIPOPROTEIN"/>
    <property type="match status" value="1"/>
</dbReference>
<evidence type="ECO:0000256" key="7">
    <source>
        <dbReference type="ARBA" id="ARBA00033000"/>
    </source>
</evidence>
<name>A0A972FY16_9GAMM</name>
<feature type="signal peptide" evidence="9">
    <location>
        <begin position="1"/>
        <end position="18"/>
    </location>
</feature>
<evidence type="ECO:0000256" key="8">
    <source>
        <dbReference type="PIRSR" id="PIRSR625705-1"/>
    </source>
</evidence>
<evidence type="ECO:0000313" key="11">
    <source>
        <dbReference type="EMBL" id="NMH64727.1"/>
    </source>
</evidence>
<dbReference type="InterPro" id="IPR017853">
    <property type="entry name" value="GH"/>
</dbReference>
<dbReference type="Pfam" id="PF03174">
    <property type="entry name" value="CHB_HEX_C"/>
    <property type="match status" value="1"/>
</dbReference>
<proteinExistence type="inferred from homology"/>
<dbReference type="SUPFAM" id="SSF81296">
    <property type="entry name" value="E set domains"/>
    <property type="match status" value="1"/>
</dbReference>
<evidence type="ECO:0000256" key="2">
    <source>
        <dbReference type="ARBA" id="ARBA00006285"/>
    </source>
</evidence>
<keyword evidence="5" id="KW-0326">Glycosidase</keyword>
<organism evidence="11 12">
    <name type="scientific">Shewanella salipaludis</name>
    <dbReference type="NCBI Taxonomy" id="2723052"/>
    <lineage>
        <taxon>Bacteria</taxon>
        <taxon>Pseudomonadati</taxon>
        <taxon>Pseudomonadota</taxon>
        <taxon>Gammaproteobacteria</taxon>
        <taxon>Alteromonadales</taxon>
        <taxon>Shewanellaceae</taxon>
        <taxon>Shewanella</taxon>
    </lineage>
</organism>
<dbReference type="InterPro" id="IPR012291">
    <property type="entry name" value="CBM2_carb-bd_dom_sf"/>
</dbReference>
<dbReference type="InterPro" id="IPR025705">
    <property type="entry name" value="Beta_hexosaminidase_sua/sub"/>
</dbReference>
<dbReference type="SUPFAM" id="SSF55545">
    <property type="entry name" value="beta-N-acetylhexosaminidase-like domain"/>
    <property type="match status" value="1"/>
</dbReference>
<dbReference type="GO" id="GO:0004563">
    <property type="term" value="F:beta-N-acetylhexosaminidase activity"/>
    <property type="evidence" value="ECO:0007669"/>
    <property type="project" value="UniProtKB-EC"/>
</dbReference>
<dbReference type="GO" id="GO:0016020">
    <property type="term" value="C:membrane"/>
    <property type="evidence" value="ECO:0007669"/>
    <property type="project" value="TreeGrafter"/>
</dbReference>
<evidence type="ECO:0000256" key="9">
    <source>
        <dbReference type="SAM" id="SignalP"/>
    </source>
</evidence>
<dbReference type="EC" id="3.2.1.52" evidence="3"/>
<dbReference type="InterPro" id="IPR013783">
    <property type="entry name" value="Ig-like_fold"/>
</dbReference>
<feature type="chain" id="PRO_5037631284" description="beta-N-acetylhexosaminidase" evidence="9">
    <location>
        <begin position="19"/>
        <end position="914"/>
    </location>
</feature>
<dbReference type="InterPro" id="IPR008965">
    <property type="entry name" value="CBM2/CBM3_carb-bd_dom_sf"/>
</dbReference>
<protein>
    <recommendedName>
        <fullName evidence="3">beta-N-acetylhexosaminidase</fullName>
        <ecNumber evidence="3">3.2.1.52</ecNumber>
    </recommendedName>
    <alternativeName>
        <fullName evidence="6">Beta-N-acetylhexosaminidase</fullName>
    </alternativeName>
    <alternativeName>
        <fullName evidence="7">N-acetyl-beta-glucosaminidase</fullName>
    </alternativeName>
</protein>
<comment type="catalytic activity">
    <reaction evidence="1">
        <text>Hydrolysis of terminal non-reducing N-acetyl-D-hexosamine residues in N-acetyl-beta-D-hexosaminides.</text>
        <dbReference type="EC" id="3.2.1.52"/>
    </reaction>
</comment>
<dbReference type="PRINTS" id="PR00738">
    <property type="entry name" value="GLHYDRLASE20"/>
</dbReference>
<comment type="caution">
    <text evidence="11">The sequence shown here is derived from an EMBL/GenBank/DDBJ whole genome shotgun (WGS) entry which is preliminary data.</text>
</comment>
<evidence type="ECO:0000256" key="6">
    <source>
        <dbReference type="ARBA" id="ARBA00030512"/>
    </source>
</evidence>
<dbReference type="InterPro" id="IPR004866">
    <property type="entry name" value="CHB/HEX_N_dom"/>
</dbReference>
<dbReference type="PANTHER" id="PTHR22600:SF57">
    <property type="entry name" value="BETA-N-ACETYLHEXOSAMINIDASE"/>
    <property type="match status" value="1"/>
</dbReference>
<reference evidence="11" key="1">
    <citation type="submission" date="2020-04" db="EMBL/GenBank/DDBJ databases">
        <title>Description of Shewanella salipaludis sp. nov., isolated from a salt marsh.</title>
        <authorList>
            <person name="Park S."/>
            <person name="Yoon J.-H."/>
        </authorList>
    </citation>
    <scope>NUCLEOTIDE SEQUENCE</scope>
    <source>
        <strain evidence="11">SHSM-M6</strain>
    </source>
</reference>
<dbReference type="Gene3D" id="2.60.40.10">
    <property type="entry name" value="Immunoglobulins"/>
    <property type="match status" value="1"/>
</dbReference>
<evidence type="ECO:0000313" key="12">
    <source>
        <dbReference type="Proteomes" id="UP000737113"/>
    </source>
</evidence>
<dbReference type="SUPFAM" id="SSF51445">
    <property type="entry name" value="(Trans)glycosidases"/>
    <property type="match status" value="1"/>
</dbReference>
<feature type="active site" description="Proton donor" evidence="8">
    <location>
        <position position="570"/>
    </location>
</feature>
<feature type="domain" description="Chitobiase/beta-hexosaminidases N-terminal" evidence="10">
    <location>
        <begin position="52"/>
        <end position="217"/>
    </location>
</feature>
<evidence type="ECO:0000256" key="5">
    <source>
        <dbReference type="ARBA" id="ARBA00023295"/>
    </source>
</evidence>
<accession>A0A972FY16</accession>
<evidence type="ECO:0000256" key="4">
    <source>
        <dbReference type="ARBA" id="ARBA00022801"/>
    </source>
</evidence>
<evidence type="ECO:0000256" key="3">
    <source>
        <dbReference type="ARBA" id="ARBA00012663"/>
    </source>
</evidence>
<dbReference type="InterPro" id="IPR004867">
    <property type="entry name" value="CHB_C_dom"/>
</dbReference>
<dbReference type="Gene3D" id="2.60.40.290">
    <property type="match status" value="1"/>
</dbReference>
<dbReference type="SMART" id="SM01081">
    <property type="entry name" value="CHB_HEX"/>
    <property type="match status" value="1"/>
</dbReference>
<dbReference type="PANTHER" id="PTHR22600">
    <property type="entry name" value="BETA-HEXOSAMINIDASE"/>
    <property type="match status" value="1"/>
</dbReference>
<dbReference type="Gene3D" id="3.20.20.80">
    <property type="entry name" value="Glycosidases"/>
    <property type="match status" value="1"/>
</dbReference>
<keyword evidence="12" id="KW-1185">Reference proteome</keyword>
<dbReference type="Pfam" id="PF00728">
    <property type="entry name" value="Glyco_hydro_20"/>
    <property type="match status" value="1"/>
</dbReference>
<dbReference type="SUPFAM" id="SSF49384">
    <property type="entry name" value="Carbohydrate-binding domain"/>
    <property type="match status" value="1"/>
</dbReference>
<dbReference type="RefSeq" id="WP_169563419.1">
    <property type="nucleotide sequence ID" value="NZ_JAAXYH010000003.1"/>
</dbReference>
<dbReference type="AlphaFoldDB" id="A0A972FY16"/>
<evidence type="ECO:0000259" key="10">
    <source>
        <dbReference type="SMART" id="SM01081"/>
    </source>
</evidence>
<dbReference type="GO" id="GO:0030247">
    <property type="term" value="F:polysaccharide binding"/>
    <property type="evidence" value="ECO:0007669"/>
    <property type="project" value="InterPro"/>
</dbReference>
<dbReference type="GO" id="GO:0005975">
    <property type="term" value="P:carbohydrate metabolic process"/>
    <property type="evidence" value="ECO:0007669"/>
    <property type="project" value="InterPro"/>
</dbReference>
<dbReference type="Proteomes" id="UP000737113">
    <property type="component" value="Unassembled WGS sequence"/>
</dbReference>
<evidence type="ECO:0000256" key="1">
    <source>
        <dbReference type="ARBA" id="ARBA00001231"/>
    </source>
</evidence>
<dbReference type="CDD" id="cd06569">
    <property type="entry name" value="GH20_Sm-chitobiase-like"/>
    <property type="match status" value="1"/>
</dbReference>
<dbReference type="InterPro" id="IPR015882">
    <property type="entry name" value="HEX_bac_N"/>
</dbReference>
<dbReference type="InterPro" id="IPR014756">
    <property type="entry name" value="Ig_E-set"/>
</dbReference>
<dbReference type="Pfam" id="PF03173">
    <property type="entry name" value="CHB_HEX"/>
    <property type="match status" value="1"/>
</dbReference>
<dbReference type="Pfam" id="PF02838">
    <property type="entry name" value="Glyco_hydro_20b"/>
    <property type="match status" value="1"/>
</dbReference>
<dbReference type="CDD" id="cd02847">
    <property type="entry name" value="E_set_Chitobiase_C"/>
    <property type="match status" value="1"/>
</dbReference>
<comment type="similarity">
    <text evidence="2">Belongs to the glycosyl hydrolase 20 family.</text>
</comment>
<dbReference type="EMBL" id="JAAXYH010000003">
    <property type="protein sequence ID" value="NMH64727.1"/>
    <property type="molecule type" value="Genomic_DNA"/>
</dbReference>
<keyword evidence="9" id="KW-0732">Signal</keyword>
<dbReference type="GO" id="GO:0030203">
    <property type="term" value="P:glycosaminoglycan metabolic process"/>
    <property type="evidence" value="ECO:0007669"/>
    <property type="project" value="TreeGrafter"/>
</dbReference>
<sequence>MKLTFAAATLTLAMGLSACSGPADTQGRTEPGTKNAAQQGGISQAELQRFADGLQVKYRVLSNVGTQGCDAARADGRCFSAAIDFTSSVEMRAKGWAIYFSQMRPVQVFRSQEFNLSQVKGDLHKLTPTPAFNGFRPGETHTLSFLGDYWQLSEIDAMPNYYLVAAGLKPVVIASTRLSRDPDTGLETRPYVEDFVDAERQYKRSETDAIDWAGAGVLFEANAATPIAPALALNSIIPTPKAVTPVPDVGPVSLANGIEVVLNRLPRAEVAAALARLARLGVAESDTGVTVNFLPLAEAGKETDTGNEAGAETREGAYRLEIRPGAIDIRAADAAGFSYGLASLAGLVDVNSLKVNALSIEDSPRYPFRGMHVDVARNFHTKAFILKLLDQMAAYKLNKLHLHMADDEGWRLEIEGLPELTEVGSKRCHDLTEDTCLLPQLGSGPDADTGVSGYYSKADYIEILQYAAARQIEVIPSMDMPGHSRAAIKSMAARSRRLSAAGEPVAAAEYNLVDPLDETSYASVQYYDDNTLNVCLESSYHFVEKVIDEIAELHRQAGQPLRHYHIGADETAGAWVDSPACRHLVSANADSQDRDEGEELGSTAQLGAYFIERIAKLLQAKGIEAAGWSDGMSHTRAEKMPAKVQSNVWDIIAYGGHVRAHQQANLGWDTVLSNPEVLYFDFPYEADPKEPGYYWGTRRNNSRHVFSFMPDNLAANAEQWTDIQGLPFEADDRLKLNAAGQKLGGPLLQGKGFQGIQGQLWSETLRSDATVEYMVFPRLLMLAERAWHKADWEVPYQYQGALYNRTSGFFSQEMRAKQAAQWSRMANTLGSKELRKLDLAGIRYRVPTPGARIVDGNLVANVIFPGLGIEYREAGGQWQPYAGPVAVKPPLDVRVLAADGRRRGRSLTLIERRK</sequence>
<keyword evidence="4" id="KW-0378">Hydrolase</keyword>
<dbReference type="Gene3D" id="3.30.379.10">
    <property type="entry name" value="Chitobiase/beta-hexosaminidase domain 2-like"/>
    <property type="match status" value="1"/>
</dbReference>
<dbReference type="InterPro" id="IPR029018">
    <property type="entry name" value="Hex-like_dom2"/>
</dbReference>